<reference evidence="12 13" key="1">
    <citation type="submission" date="2017-05" db="EMBL/GenBank/DDBJ databases">
        <authorList>
            <person name="Varghese N."/>
            <person name="Submissions S."/>
        </authorList>
    </citation>
    <scope>NUCLEOTIDE SEQUENCE [LARGE SCALE GENOMIC DNA]</scope>
    <source>
        <strain evidence="12 13">DSM 21342</strain>
    </source>
</reference>
<dbReference type="EMBL" id="FXSZ01000004">
    <property type="protein sequence ID" value="SMO60130.1"/>
    <property type="molecule type" value="Genomic_DNA"/>
</dbReference>
<keyword evidence="6 10" id="KW-0812">Transmembrane</keyword>
<feature type="transmembrane region" description="Helical" evidence="10">
    <location>
        <begin position="386"/>
        <end position="409"/>
    </location>
</feature>
<dbReference type="Gene3D" id="1.20.1250.20">
    <property type="entry name" value="MFS general substrate transporter like domains"/>
    <property type="match status" value="2"/>
</dbReference>
<dbReference type="RefSeq" id="WP_142603140.1">
    <property type="nucleotide sequence ID" value="NZ_FXSZ01000004.1"/>
</dbReference>
<feature type="transmembrane region" description="Helical" evidence="10">
    <location>
        <begin position="12"/>
        <end position="35"/>
    </location>
</feature>
<feature type="transmembrane region" description="Helical" evidence="10">
    <location>
        <begin position="348"/>
        <end position="374"/>
    </location>
</feature>
<dbReference type="GO" id="GO:0022857">
    <property type="term" value="F:transmembrane transporter activity"/>
    <property type="evidence" value="ECO:0007669"/>
    <property type="project" value="InterPro"/>
</dbReference>
<dbReference type="InterPro" id="IPR036259">
    <property type="entry name" value="MFS_trans_sf"/>
</dbReference>
<evidence type="ECO:0000256" key="8">
    <source>
        <dbReference type="ARBA" id="ARBA00023136"/>
    </source>
</evidence>
<dbReference type="PANTHER" id="PTHR48020">
    <property type="entry name" value="PROTON MYO-INOSITOL COTRANSPORTER"/>
    <property type="match status" value="1"/>
</dbReference>
<feature type="transmembrane region" description="Helical" evidence="10">
    <location>
        <begin position="147"/>
        <end position="166"/>
    </location>
</feature>
<proteinExistence type="inferred from homology"/>
<name>A0A521CN82_9SPHI</name>
<dbReference type="FunFam" id="1.20.1250.20:FF:000122">
    <property type="entry name" value="D-xylose transporter XylE"/>
    <property type="match status" value="1"/>
</dbReference>
<feature type="transmembrane region" description="Helical" evidence="10">
    <location>
        <begin position="88"/>
        <end position="107"/>
    </location>
</feature>
<keyword evidence="3 9" id="KW-0813">Transport</keyword>
<evidence type="ECO:0000259" key="11">
    <source>
        <dbReference type="PROSITE" id="PS50850"/>
    </source>
</evidence>
<comment type="subcellular location">
    <subcellularLocation>
        <location evidence="1">Cell membrane</location>
        <topology evidence="1">Multi-pass membrane protein</topology>
    </subcellularLocation>
</comment>
<dbReference type="PANTHER" id="PTHR48020:SF12">
    <property type="entry name" value="PROTON MYO-INOSITOL COTRANSPORTER"/>
    <property type="match status" value="1"/>
</dbReference>
<feature type="transmembrane region" description="Helical" evidence="10">
    <location>
        <begin position="256"/>
        <end position="278"/>
    </location>
</feature>
<dbReference type="Pfam" id="PF00083">
    <property type="entry name" value="Sugar_tr"/>
    <property type="match status" value="1"/>
</dbReference>
<organism evidence="12 13">
    <name type="scientific">Solitalea koreensis</name>
    <dbReference type="NCBI Taxonomy" id="543615"/>
    <lineage>
        <taxon>Bacteria</taxon>
        <taxon>Pseudomonadati</taxon>
        <taxon>Bacteroidota</taxon>
        <taxon>Sphingobacteriia</taxon>
        <taxon>Sphingobacteriales</taxon>
        <taxon>Sphingobacteriaceae</taxon>
        <taxon>Solitalea</taxon>
    </lineage>
</organism>
<keyword evidence="8 10" id="KW-0472">Membrane</keyword>
<dbReference type="NCBIfam" id="TIGR00879">
    <property type="entry name" value="SP"/>
    <property type="match status" value="1"/>
</dbReference>
<dbReference type="OrthoDB" id="9783823at2"/>
<evidence type="ECO:0000313" key="12">
    <source>
        <dbReference type="EMBL" id="SMO60130.1"/>
    </source>
</evidence>
<dbReference type="InterPro" id="IPR005829">
    <property type="entry name" value="Sugar_transporter_CS"/>
</dbReference>
<feature type="transmembrane region" description="Helical" evidence="10">
    <location>
        <begin position="178"/>
        <end position="197"/>
    </location>
</feature>
<feature type="transmembrane region" description="Helical" evidence="10">
    <location>
        <begin position="415"/>
        <end position="432"/>
    </location>
</feature>
<dbReference type="PROSITE" id="PS00216">
    <property type="entry name" value="SUGAR_TRANSPORT_1"/>
    <property type="match status" value="1"/>
</dbReference>
<feature type="domain" description="Major facilitator superfamily (MFS) profile" evidence="11">
    <location>
        <begin position="22"/>
        <end position="440"/>
    </location>
</feature>
<dbReference type="InterPro" id="IPR005828">
    <property type="entry name" value="MFS_sugar_transport-like"/>
</dbReference>
<evidence type="ECO:0000256" key="4">
    <source>
        <dbReference type="ARBA" id="ARBA00022475"/>
    </source>
</evidence>
<dbReference type="InterPro" id="IPR020846">
    <property type="entry name" value="MFS_dom"/>
</dbReference>
<dbReference type="Proteomes" id="UP000315971">
    <property type="component" value="Unassembled WGS sequence"/>
</dbReference>
<keyword evidence="4" id="KW-1003">Cell membrane</keyword>
<evidence type="ECO:0000256" key="2">
    <source>
        <dbReference type="ARBA" id="ARBA00010992"/>
    </source>
</evidence>
<protein>
    <submittedName>
        <fullName evidence="12">MFS transporter, sugar porter (SP) family</fullName>
    </submittedName>
</protein>
<comment type="similarity">
    <text evidence="2 9">Belongs to the major facilitator superfamily. Sugar transporter (TC 2.A.1.1) family.</text>
</comment>
<evidence type="ECO:0000313" key="13">
    <source>
        <dbReference type="Proteomes" id="UP000315971"/>
    </source>
</evidence>
<feature type="transmembrane region" description="Helical" evidence="10">
    <location>
        <begin position="55"/>
        <end position="76"/>
    </location>
</feature>
<dbReference type="SUPFAM" id="SSF103473">
    <property type="entry name" value="MFS general substrate transporter"/>
    <property type="match status" value="1"/>
</dbReference>
<evidence type="ECO:0000256" key="3">
    <source>
        <dbReference type="ARBA" id="ARBA00022448"/>
    </source>
</evidence>
<gene>
    <name evidence="12" type="ORF">SAMN06265350_104171</name>
</gene>
<feature type="transmembrane region" description="Helical" evidence="10">
    <location>
        <begin position="298"/>
        <end position="315"/>
    </location>
</feature>
<dbReference type="PRINTS" id="PR00171">
    <property type="entry name" value="SUGRTRNSPORT"/>
</dbReference>
<dbReference type="AlphaFoldDB" id="A0A521CN82"/>
<accession>A0A521CN82</accession>
<evidence type="ECO:0000256" key="9">
    <source>
        <dbReference type="RuleBase" id="RU003346"/>
    </source>
</evidence>
<evidence type="ECO:0000256" key="10">
    <source>
        <dbReference type="SAM" id="Phobius"/>
    </source>
</evidence>
<sequence length="454" mass="49100">MNNTLLLDEQPVRFNNAYIIGISFISALGGYLFGFDFAVISGALPFLRTEFALNAWWEGFLTGSLALGCIAGCIIAGSLADRYGRRPGLMLAAAIFALSSLGMAFSVSLSMFVVMRFAAGIGVGMASMLSPMYIAEISPASIRGRNVAINQLTIVIGILITNLVNYSLSDNGSEAWRWMFGLGTIPALFFLVGVIWLPESPRWLVKAGKDAQAQKVLGKIGSEGFVSGTLSDIEASLQGVKKQPFAAVFNKSVRPAVLLGITLAVFQQLCGINVVFNYTSTIFESVGADLDRQLFETVSIGVVNLIFTLVAMWQVDKLGRRPLMLFGSLGLSVLYVVLSFALQFQASAALVSLFVLLAIATYATSLAPVTWVLISEIFPNKIRGMASSVAIVSLWSAYFILVFTFPILAEKLGTYGPFYLYACICLLGFLFVKSKVKETKGQTLEELESTMVTH</sequence>
<keyword evidence="5" id="KW-0762">Sugar transport</keyword>
<keyword evidence="13" id="KW-1185">Reference proteome</keyword>
<feature type="transmembrane region" description="Helical" evidence="10">
    <location>
        <begin position="322"/>
        <end position="342"/>
    </location>
</feature>
<evidence type="ECO:0000256" key="1">
    <source>
        <dbReference type="ARBA" id="ARBA00004651"/>
    </source>
</evidence>
<dbReference type="InterPro" id="IPR050814">
    <property type="entry name" value="Myo-inositol_Transporter"/>
</dbReference>
<keyword evidence="7 10" id="KW-1133">Transmembrane helix</keyword>
<dbReference type="GO" id="GO:0005886">
    <property type="term" value="C:plasma membrane"/>
    <property type="evidence" value="ECO:0007669"/>
    <property type="project" value="UniProtKB-SubCell"/>
</dbReference>
<dbReference type="PROSITE" id="PS50850">
    <property type="entry name" value="MFS"/>
    <property type="match status" value="1"/>
</dbReference>
<evidence type="ECO:0000256" key="5">
    <source>
        <dbReference type="ARBA" id="ARBA00022597"/>
    </source>
</evidence>
<feature type="transmembrane region" description="Helical" evidence="10">
    <location>
        <begin position="113"/>
        <end position="135"/>
    </location>
</feature>
<dbReference type="InterPro" id="IPR003663">
    <property type="entry name" value="Sugar/inositol_transpt"/>
</dbReference>
<evidence type="ECO:0000256" key="7">
    <source>
        <dbReference type="ARBA" id="ARBA00022989"/>
    </source>
</evidence>
<evidence type="ECO:0000256" key="6">
    <source>
        <dbReference type="ARBA" id="ARBA00022692"/>
    </source>
</evidence>